<feature type="compositionally biased region" description="Acidic residues" evidence="1">
    <location>
        <begin position="537"/>
        <end position="547"/>
    </location>
</feature>
<accession>A0ABS5HS03</accession>
<keyword evidence="3" id="KW-1185">Reference proteome</keyword>
<dbReference type="Proteomes" id="UP001195941">
    <property type="component" value="Unassembled WGS sequence"/>
</dbReference>
<dbReference type="Gene3D" id="3.20.20.80">
    <property type="entry name" value="Glycosidases"/>
    <property type="match status" value="1"/>
</dbReference>
<evidence type="ECO:0000256" key="1">
    <source>
        <dbReference type="SAM" id="MobiDB-lite"/>
    </source>
</evidence>
<protein>
    <submittedName>
        <fullName evidence="2">Type I secretion protein</fullName>
    </submittedName>
</protein>
<reference evidence="2 3" key="1">
    <citation type="journal article" date="2021" name="Arch. Microbiol.">
        <title>Thalassobius aquimarinus sp. nov., isolated from the Sea of Japan seashore.</title>
        <authorList>
            <person name="Kurilenko V.V."/>
            <person name="Romanenko L.A."/>
            <person name="Chernysheva N.Y."/>
            <person name="Velansky P.V."/>
            <person name="Tekutyeva L.A."/>
            <person name="Isaeva M.P."/>
            <person name="Mikhailov V.V."/>
        </authorList>
    </citation>
    <scope>NUCLEOTIDE SEQUENCE [LARGE SCALE GENOMIC DNA]</scope>
    <source>
        <strain evidence="2 3">KMM 8518</strain>
    </source>
</reference>
<dbReference type="InterPro" id="IPR017853">
    <property type="entry name" value="GH"/>
</dbReference>
<dbReference type="RefSeq" id="WP_212701276.1">
    <property type="nucleotide sequence ID" value="NZ_JADMKU010000009.1"/>
</dbReference>
<comment type="caution">
    <text evidence="2">The sequence shown here is derived from an EMBL/GenBank/DDBJ whole genome shotgun (WGS) entry which is preliminary data.</text>
</comment>
<name>A0ABS5HS03_9RHOB</name>
<feature type="region of interest" description="Disordered" evidence="1">
    <location>
        <begin position="525"/>
        <end position="555"/>
    </location>
</feature>
<organism evidence="2 3">
    <name type="scientific">Thalassovita aquimarina</name>
    <dbReference type="NCBI Taxonomy" id="2785917"/>
    <lineage>
        <taxon>Bacteria</taxon>
        <taxon>Pseudomonadati</taxon>
        <taxon>Pseudomonadota</taxon>
        <taxon>Alphaproteobacteria</taxon>
        <taxon>Rhodobacterales</taxon>
        <taxon>Roseobacteraceae</taxon>
        <taxon>Thalassovita</taxon>
    </lineage>
</organism>
<dbReference type="SUPFAM" id="SSF51445">
    <property type="entry name" value="(Trans)glycosidases"/>
    <property type="match status" value="1"/>
</dbReference>
<evidence type="ECO:0000313" key="3">
    <source>
        <dbReference type="Proteomes" id="UP001195941"/>
    </source>
</evidence>
<sequence length="579" mass="63295">MIYLETRSVSDNEYDQDLFGANILANRDQLGEDGTYDEAADALGVTHIRYPGGSLTEDFFDISDPDKTVAVDPDTGKEVELLPYSEFMEYAEANDIDVTIVLPTRNFLSEETDADGHRYADIDEDALRGFIQDTLNGEYGEPTIRAFEIGNEYWGSGEMDTLEYGRVASRMAEILNDEIDSHPEADTAFSDIDILVQNGQNYGADRLSDDYGDLQSGADQIAAINEDYGLDLDDSYIMNSGEVSWARVANEIIISEFDTEAERDAVDGIALHVYSKGADKPNSREYDLNTVEDTWHDELGELDTYITEWNLKASRSSWDPAQEYGLKQAHEILNMSEVFVEHEVDTAHIWAIQQNNLTNLAGNEGGDGQLTVPGEMFRMMNESLVGTSPIDFVSDDSREHEATDDGASVHGFYSDDRLVLFIASNTEETQDAVVDLSQIVDGVGSMHIDVLGVEDGNNPTSPEAIAEVTALDAGQAYEDGILTAEMDGYEIVRVVIDNPQYTDEFKNIVLPEDGSDDDGEIVIDPDDIPDTSGEEHVVEDDEPEEADGMAAAGDSDGGASGGIGMALAILPFLALLGGF</sequence>
<proteinExistence type="predicted"/>
<gene>
    <name evidence="2" type="ORF">IT775_11545</name>
</gene>
<dbReference type="EMBL" id="JADMKU010000009">
    <property type="protein sequence ID" value="MBR9651756.1"/>
    <property type="molecule type" value="Genomic_DNA"/>
</dbReference>
<evidence type="ECO:0000313" key="2">
    <source>
        <dbReference type="EMBL" id="MBR9651756.1"/>
    </source>
</evidence>